<dbReference type="Gene3D" id="2.60.40.3830">
    <property type="match status" value="1"/>
</dbReference>
<organism evidence="1 2">
    <name type="scientific">Cytobacillus oceanisediminis</name>
    <dbReference type="NCBI Taxonomy" id="665099"/>
    <lineage>
        <taxon>Bacteria</taxon>
        <taxon>Bacillati</taxon>
        <taxon>Bacillota</taxon>
        <taxon>Bacilli</taxon>
        <taxon>Bacillales</taxon>
        <taxon>Bacillaceae</taxon>
        <taxon>Cytobacillus</taxon>
    </lineage>
</organism>
<dbReference type="RefSeq" id="WP_144546881.1">
    <property type="nucleotide sequence ID" value="NZ_CBCSDC010000067.1"/>
</dbReference>
<name>A0A562J3F5_9BACI</name>
<evidence type="ECO:0000313" key="2">
    <source>
        <dbReference type="Proteomes" id="UP000318667"/>
    </source>
</evidence>
<comment type="caution">
    <text evidence="1">The sequence shown here is derived from an EMBL/GenBank/DDBJ whole genome shotgun (WGS) entry which is preliminary data.</text>
</comment>
<dbReference type="EMBL" id="VLKI01000039">
    <property type="protein sequence ID" value="TWH77680.1"/>
    <property type="molecule type" value="Genomic_DNA"/>
</dbReference>
<gene>
    <name evidence="1" type="ORF">IQ19_05594</name>
</gene>
<evidence type="ECO:0000313" key="1">
    <source>
        <dbReference type="EMBL" id="TWH77680.1"/>
    </source>
</evidence>
<proteinExistence type="predicted"/>
<dbReference type="OrthoDB" id="2381403at2"/>
<keyword evidence="2" id="KW-1185">Reference proteome</keyword>
<sequence length="117" mass="12893">MVVQQKPNRNPKIANQYGKIGFGHGPIIAAETQKYMLHFWGDKEILTKPLKVIGVRKETGKEITVFQSAGSNQLSPNLGANHHKPSAMMLPSAGLCRLEGYFGDELFGNVVVNVMEK</sequence>
<dbReference type="AlphaFoldDB" id="A0A562J3F5"/>
<protein>
    <submittedName>
        <fullName evidence="1">Uncharacterized protein</fullName>
    </submittedName>
</protein>
<reference evidence="1 2" key="1">
    <citation type="journal article" date="2015" name="Stand. Genomic Sci.">
        <title>Genomic Encyclopedia of Bacterial and Archaeal Type Strains, Phase III: the genomes of soil and plant-associated and newly described type strains.</title>
        <authorList>
            <person name="Whitman W.B."/>
            <person name="Woyke T."/>
            <person name="Klenk H.P."/>
            <person name="Zhou Y."/>
            <person name="Lilburn T.G."/>
            <person name="Beck B.J."/>
            <person name="De Vos P."/>
            <person name="Vandamme P."/>
            <person name="Eisen J.A."/>
            <person name="Garrity G."/>
            <person name="Hugenholtz P."/>
            <person name="Kyrpides N.C."/>
        </authorList>
    </citation>
    <scope>NUCLEOTIDE SEQUENCE [LARGE SCALE GENOMIC DNA]</scope>
    <source>
        <strain evidence="1 2">CGMCC 1.10115</strain>
    </source>
</reference>
<dbReference type="GeneID" id="65406641"/>
<accession>A0A562J3F5</accession>
<dbReference type="Proteomes" id="UP000318667">
    <property type="component" value="Unassembled WGS sequence"/>
</dbReference>